<dbReference type="EMBL" id="HE601320">
    <property type="protein sequence ID" value="CAP26731.1"/>
    <property type="molecule type" value="Genomic_DNA"/>
</dbReference>
<dbReference type="OMA" id="QCTRRKS"/>
<keyword evidence="3" id="KW-0813">Transport</keyword>
<dbReference type="Pfam" id="PF14828">
    <property type="entry name" value="Amnionless"/>
    <property type="match status" value="1"/>
</dbReference>
<evidence type="ECO:0000256" key="6">
    <source>
        <dbReference type="ARBA" id="ARBA00022729"/>
    </source>
</evidence>
<protein>
    <recommendedName>
        <fullName evidence="2">Protein amnionless</fullName>
    </recommendedName>
</protein>
<reference evidence="11 12" key="2">
    <citation type="journal article" date="2011" name="PLoS Genet.">
        <title>Caenorhabditis briggsae recombinant inbred line genotypes reveal inter-strain incompatibility and the evolution of recombination.</title>
        <authorList>
            <person name="Ross J.A."/>
            <person name="Koboldt D.C."/>
            <person name="Staisch J.E."/>
            <person name="Chamberlin H.M."/>
            <person name="Gupta B.P."/>
            <person name="Miller R.D."/>
            <person name="Baird S.E."/>
            <person name="Haag E.S."/>
        </authorList>
    </citation>
    <scope>NUCLEOTIDE SEQUENCE [LARGE SCALE GENOMIC DNA]</scope>
    <source>
        <strain evidence="11 12">AF16</strain>
    </source>
</reference>
<evidence type="ECO:0000313" key="12">
    <source>
        <dbReference type="Proteomes" id="UP000008549"/>
    </source>
</evidence>
<keyword evidence="12" id="KW-1185">Reference proteome</keyword>
<dbReference type="HOGENOM" id="CLU_1095103_0_0_1"/>
<reference evidence="11 12" key="1">
    <citation type="journal article" date="2003" name="PLoS Biol.">
        <title>The genome sequence of Caenorhabditis briggsae: a platform for comparative genomics.</title>
        <authorList>
            <person name="Stein L.D."/>
            <person name="Bao Z."/>
            <person name="Blasiar D."/>
            <person name="Blumenthal T."/>
            <person name="Brent M.R."/>
            <person name="Chen N."/>
            <person name="Chinwalla A."/>
            <person name="Clarke L."/>
            <person name="Clee C."/>
            <person name="Coghlan A."/>
            <person name="Coulson A."/>
            <person name="D'Eustachio P."/>
            <person name="Fitch D.H."/>
            <person name="Fulton L.A."/>
            <person name="Fulton R.E."/>
            <person name="Griffiths-Jones S."/>
            <person name="Harris T.W."/>
            <person name="Hillier L.W."/>
            <person name="Kamath R."/>
            <person name="Kuwabara P.E."/>
            <person name="Mardis E.R."/>
            <person name="Marra M.A."/>
            <person name="Miner T.L."/>
            <person name="Minx P."/>
            <person name="Mullikin J.C."/>
            <person name="Plumb R.W."/>
            <person name="Rogers J."/>
            <person name="Schein J.E."/>
            <person name="Sohrmann M."/>
            <person name="Spieth J."/>
            <person name="Stajich J.E."/>
            <person name="Wei C."/>
            <person name="Willey D."/>
            <person name="Wilson R.K."/>
            <person name="Durbin R."/>
            <person name="Waterston R.H."/>
        </authorList>
    </citation>
    <scope>NUCLEOTIDE SEQUENCE [LARGE SCALE GENOMIC DNA]</scope>
    <source>
        <strain evidence="11 12">AF16</strain>
    </source>
</reference>
<dbReference type="CTD" id="8589366"/>
<evidence type="ECO:0000256" key="3">
    <source>
        <dbReference type="ARBA" id="ARBA00022448"/>
    </source>
</evidence>
<evidence type="ECO:0000256" key="8">
    <source>
        <dbReference type="ARBA" id="ARBA00022989"/>
    </source>
</evidence>
<dbReference type="RefSeq" id="XP_002647367.1">
    <property type="nucleotide sequence ID" value="XM_002647321.1"/>
</dbReference>
<dbReference type="InParanoid" id="A8X271"/>
<feature type="signal peptide" evidence="10">
    <location>
        <begin position="1"/>
        <end position="19"/>
    </location>
</feature>
<dbReference type="STRING" id="6238.A8X271"/>
<comment type="subcellular location">
    <subcellularLocation>
        <location evidence="1">Cell membrane</location>
        <topology evidence="1">Single-pass type I membrane protein</topology>
    </subcellularLocation>
</comment>
<evidence type="ECO:0000256" key="10">
    <source>
        <dbReference type="SAM" id="SignalP"/>
    </source>
</evidence>
<organism evidence="11 12">
    <name type="scientific">Caenorhabditis briggsae</name>
    <dbReference type="NCBI Taxonomy" id="6238"/>
    <lineage>
        <taxon>Eukaryota</taxon>
        <taxon>Metazoa</taxon>
        <taxon>Ecdysozoa</taxon>
        <taxon>Nematoda</taxon>
        <taxon>Chromadorea</taxon>
        <taxon>Rhabditida</taxon>
        <taxon>Rhabditina</taxon>
        <taxon>Rhabditomorpha</taxon>
        <taxon>Rhabditoidea</taxon>
        <taxon>Rhabditidae</taxon>
        <taxon>Peloderinae</taxon>
        <taxon>Caenorhabditis</taxon>
    </lineage>
</organism>
<keyword evidence="8" id="KW-1133">Transmembrane helix</keyword>
<dbReference type="AlphaFoldDB" id="A8X271"/>
<keyword evidence="4" id="KW-1003">Cell membrane</keyword>
<dbReference type="KEGG" id="cbr:CBG_06423"/>
<keyword evidence="7" id="KW-0653">Protein transport</keyword>
<accession>A8X271</accession>
<dbReference type="GO" id="GO:0005886">
    <property type="term" value="C:plasma membrane"/>
    <property type="evidence" value="ECO:0007669"/>
    <property type="project" value="UniProtKB-SubCell"/>
</dbReference>
<sequence length="254" mass="29676">MLINFRIFLLTTLFLQANANHFTFDASTQMSSAENWLHEEIPCIGDEIRFDSSMPVVAFMDHNVNVESIYLPKNGIIVFADNGIDLGGDSNWQCAKDHLKQPEQKFYTSEDRHDTSFYNPKNWIPDKRFFLHMNQVPCEYDDVTVSSMSSAQIYLDLPVKVNRFRYYKRYEPSDKDLSNAPEFDRRHVSMLAIFVELTLMETFSFFFAGKWGGNGRSRYTDSSSSDFWKKQNKSILEDFVSRKLVMNSARRLKE</sequence>
<dbReference type="InterPro" id="IPR026112">
    <property type="entry name" value="AMN"/>
</dbReference>
<proteinExistence type="predicted"/>
<keyword evidence="9" id="KW-0472">Membrane</keyword>
<dbReference type="Proteomes" id="UP000008549">
    <property type="component" value="Unassembled WGS sequence"/>
</dbReference>
<evidence type="ECO:0000256" key="5">
    <source>
        <dbReference type="ARBA" id="ARBA00022692"/>
    </source>
</evidence>
<evidence type="ECO:0000313" key="11">
    <source>
        <dbReference type="EMBL" id="CAP26731.1"/>
    </source>
</evidence>
<evidence type="ECO:0000256" key="9">
    <source>
        <dbReference type="ARBA" id="ARBA00023136"/>
    </source>
</evidence>
<keyword evidence="6 10" id="KW-0732">Signal</keyword>
<evidence type="ECO:0000256" key="2">
    <source>
        <dbReference type="ARBA" id="ARBA00021200"/>
    </source>
</evidence>
<gene>
    <name evidence="11 13" type="ORF">CBG06423</name>
    <name evidence="11" type="ORF">CBG_06423</name>
</gene>
<evidence type="ECO:0000256" key="7">
    <source>
        <dbReference type="ARBA" id="ARBA00022927"/>
    </source>
</evidence>
<evidence type="ECO:0000256" key="4">
    <source>
        <dbReference type="ARBA" id="ARBA00022475"/>
    </source>
</evidence>
<evidence type="ECO:0000256" key="1">
    <source>
        <dbReference type="ARBA" id="ARBA00004251"/>
    </source>
</evidence>
<name>A8X271_CAEBR</name>
<dbReference type="PANTHER" id="PTHR14995:SF2">
    <property type="entry name" value="PROTEIN AMNIONLESS"/>
    <property type="match status" value="1"/>
</dbReference>
<dbReference type="PANTHER" id="PTHR14995">
    <property type="entry name" value="AMNIONLESS"/>
    <property type="match status" value="1"/>
</dbReference>
<evidence type="ECO:0000313" key="13">
    <source>
        <dbReference type="WormBase" id="CBG06423"/>
    </source>
</evidence>
<dbReference type="WormBase" id="CBG06423">
    <property type="protein sequence ID" value="CBP39131"/>
    <property type="gene ID" value="WBGene00028701"/>
</dbReference>
<dbReference type="GeneID" id="8589366"/>
<dbReference type="GO" id="GO:0015031">
    <property type="term" value="P:protein transport"/>
    <property type="evidence" value="ECO:0007669"/>
    <property type="project" value="UniProtKB-KW"/>
</dbReference>
<feature type="chain" id="PRO_5002729346" description="Protein amnionless" evidence="10">
    <location>
        <begin position="20"/>
        <end position="254"/>
    </location>
</feature>
<keyword evidence="5" id="KW-0812">Transmembrane</keyword>
<dbReference type="eggNOG" id="KOG1028">
    <property type="taxonomic scope" value="Eukaryota"/>
</dbReference>